<keyword evidence="6" id="KW-1185">Reference proteome</keyword>
<dbReference type="Pfam" id="PF00501">
    <property type="entry name" value="AMP-binding"/>
    <property type="match status" value="1"/>
</dbReference>
<dbReference type="PANTHER" id="PTHR43272:SF32">
    <property type="entry name" value="AMP-DEPENDENT SYNTHETASE_LIGASE DOMAIN-CONTAINING PROTEIN"/>
    <property type="match status" value="1"/>
</dbReference>
<name>A0A6G0WI61_9STRA</name>
<comment type="caution">
    <text evidence="5">The sequence shown here is derived from an EMBL/GenBank/DDBJ whole genome shotgun (WGS) entry which is preliminary data.</text>
</comment>
<evidence type="ECO:0000313" key="5">
    <source>
        <dbReference type="EMBL" id="KAF0726868.1"/>
    </source>
</evidence>
<protein>
    <recommendedName>
        <fullName evidence="4">AMP-dependent synthetase/ligase domain-containing protein</fullName>
    </recommendedName>
</protein>
<proteinExistence type="predicted"/>
<dbReference type="SUPFAM" id="SSF56801">
    <property type="entry name" value="Acetyl-CoA synthetase-like"/>
    <property type="match status" value="1"/>
</dbReference>
<dbReference type="InterPro" id="IPR020845">
    <property type="entry name" value="AMP-binding_CS"/>
</dbReference>
<accession>A0A6G0WI61</accession>
<dbReference type="Pfam" id="PF23562">
    <property type="entry name" value="AMP-binding_C_3"/>
    <property type="match status" value="1"/>
</dbReference>
<dbReference type="PROSITE" id="PS00455">
    <property type="entry name" value="AMP_BINDING"/>
    <property type="match status" value="1"/>
</dbReference>
<dbReference type="GO" id="GO:0016020">
    <property type="term" value="C:membrane"/>
    <property type="evidence" value="ECO:0007669"/>
    <property type="project" value="TreeGrafter"/>
</dbReference>
<evidence type="ECO:0000313" key="6">
    <source>
        <dbReference type="Proteomes" id="UP000481153"/>
    </source>
</evidence>
<evidence type="ECO:0000256" key="2">
    <source>
        <dbReference type="ARBA" id="ARBA00022832"/>
    </source>
</evidence>
<dbReference type="Gene3D" id="3.40.50.12780">
    <property type="entry name" value="N-terminal domain of ligase-like"/>
    <property type="match status" value="2"/>
</dbReference>
<evidence type="ECO:0000256" key="3">
    <source>
        <dbReference type="ARBA" id="ARBA00023098"/>
    </source>
</evidence>
<keyword evidence="1" id="KW-0436">Ligase</keyword>
<dbReference type="VEuPathDB" id="FungiDB:AeMF1_019175"/>
<dbReference type="AlphaFoldDB" id="A0A6G0WI61"/>
<dbReference type="GO" id="GO:0004467">
    <property type="term" value="F:long-chain fatty acid-CoA ligase activity"/>
    <property type="evidence" value="ECO:0007669"/>
    <property type="project" value="TreeGrafter"/>
</dbReference>
<dbReference type="GO" id="GO:0005783">
    <property type="term" value="C:endoplasmic reticulum"/>
    <property type="evidence" value="ECO:0007669"/>
    <property type="project" value="TreeGrafter"/>
</dbReference>
<evidence type="ECO:0000259" key="4">
    <source>
        <dbReference type="Pfam" id="PF00501"/>
    </source>
</evidence>
<keyword evidence="2" id="KW-0276">Fatty acid metabolism</keyword>
<reference evidence="5 6" key="1">
    <citation type="submission" date="2019-07" db="EMBL/GenBank/DDBJ databases">
        <title>Genomics analysis of Aphanomyces spp. identifies a new class of oomycete effector associated with host adaptation.</title>
        <authorList>
            <person name="Gaulin E."/>
        </authorList>
    </citation>
    <scope>NUCLEOTIDE SEQUENCE [LARGE SCALE GENOMIC DNA]</scope>
    <source>
        <strain evidence="5 6">ATCC 201684</strain>
    </source>
</reference>
<gene>
    <name evidence="5" type="ORF">Ae201684_015010</name>
</gene>
<dbReference type="EMBL" id="VJMJ01000205">
    <property type="protein sequence ID" value="KAF0726868.1"/>
    <property type="molecule type" value="Genomic_DNA"/>
</dbReference>
<dbReference type="InterPro" id="IPR042099">
    <property type="entry name" value="ANL_N_sf"/>
</dbReference>
<organism evidence="5 6">
    <name type="scientific">Aphanomyces euteiches</name>
    <dbReference type="NCBI Taxonomy" id="100861"/>
    <lineage>
        <taxon>Eukaryota</taxon>
        <taxon>Sar</taxon>
        <taxon>Stramenopiles</taxon>
        <taxon>Oomycota</taxon>
        <taxon>Saprolegniomycetes</taxon>
        <taxon>Saprolegniales</taxon>
        <taxon>Verrucalvaceae</taxon>
        <taxon>Aphanomyces</taxon>
    </lineage>
</organism>
<dbReference type="PANTHER" id="PTHR43272">
    <property type="entry name" value="LONG-CHAIN-FATTY-ACID--COA LIGASE"/>
    <property type="match status" value="1"/>
</dbReference>
<dbReference type="Proteomes" id="UP000481153">
    <property type="component" value="Unassembled WGS sequence"/>
</dbReference>
<feature type="domain" description="AMP-dependent synthetase/ligase" evidence="4">
    <location>
        <begin position="35"/>
        <end position="454"/>
    </location>
</feature>
<sequence>MPIYTTTRINEEVDIRLTPENEQFPPTTLVDTFVATATKFAAQEALHYKKDDVWHAYTYAEYHRMNIRVAKALRSLGVNQFDTVSISGFNAPPWFFAYMGCLYLGGAATGIYPTNNASMCQYVLNNSGTKVVFCDDAAQLEKFISIADQLPELKAIVTWKASVPEVVSCAAPVYTFDAFIELGQEVSDASITDTFASIRPGHCASLIYTSGTTGSPKGVMLSHDNCTYTMNAVNSGFLPGTFDNNERLVSFLPLSHIAGQLLDIGYQCIYGFHIYFAEPDALKGSLGKTLKEVRPTYFLSVPRVFEKMYERMSELGRSATGARKMISNWAKEIGTTKTRQSEFGQGDGVPCGYSLAQQLVFSKVREALGLDQAKAFYSGAAPLTPEVLSYFASLDMPLLQAMGLSETTGISFYNYPQKWKSGSIGRCVFTAEARSDPETTELLIRGRHVMMGYLNNEEQTAAAIDADGWLHTGDCATFDEDGFGFITGRIKELIITAGGENVPPVLLETTLKEELPILGHVMAVGDKRKFISALLALKVVMDDHGAPTKDLDPSVIRVLSELGSTATTTDEAHKDEILINHINEGLKRSNAKAASRAQWIQKFTFIQDFSIPNGELTPTLKIKRSVVAKQYADEIDAMYAAEA</sequence>
<evidence type="ECO:0000256" key="1">
    <source>
        <dbReference type="ARBA" id="ARBA00022598"/>
    </source>
</evidence>
<dbReference type="InterPro" id="IPR000873">
    <property type="entry name" value="AMP-dep_synth/lig_dom"/>
</dbReference>
<keyword evidence="3" id="KW-0443">Lipid metabolism</keyword>